<accession>A0A0S4JPJ2</accession>
<proteinExistence type="predicted"/>
<protein>
    <submittedName>
        <fullName evidence="1">Uncharacterized protein</fullName>
    </submittedName>
</protein>
<dbReference type="AlphaFoldDB" id="A0A0S4JPJ2"/>
<evidence type="ECO:0000313" key="1">
    <source>
        <dbReference type="EMBL" id="CUG93431.1"/>
    </source>
</evidence>
<name>A0A0S4JPJ2_BODSA</name>
<dbReference type="EMBL" id="CYKH01002154">
    <property type="protein sequence ID" value="CUG93431.1"/>
    <property type="molecule type" value="Genomic_DNA"/>
</dbReference>
<sequence length="91" mass="10087">MNFFMFMSLSLLNNDDGAVSFLYCGSPLDPPRSRAVSVKRDLVRRTTNVNATRCECVKNKKRFFGVSSSVGSSKKCSSNSICSDVRMCTKT</sequence>
<dbReference type="VEuPathDB" id="TriTrypDB:BSAL_42845"/>
<reference evidence="2" key="1">
    <citation type="submission" date="2015-09" db="EMBL/GenBank/DDBJ databases">
        <authorList>
            <consortium name="Pathogen Informatics"/>
        </authorList>
    </citation>
    <scope>NUCLEOTIDE SEQUENCE [LARGE SCALE GENOMIC DNA]</scope>
    <source>
        <strain evidence="2">Lake Konstanz</strain>
    </source>
</reference>
<gene>
    <name evidence="1" type="ORF">BSAL_42845</name>
</gene>
<organism evidence="1 2">
    <name type="scientific">Bodo saltans</name>
    <name type="common">Flagellated protozoan</name>
    <dbReference type="NCBI Taxonomy" id="75058"/>
    <lineage>
        <taxon>Eukaryota</taxon>
        <taxon>Discoba</taxon>
        <taxon>Euglenozoa</taxon>
        <taxon>Kinetoplastea</taxon>
        <taxon>Metakinetoplastina</taxon>
        <taxon>Eubodonida</taxon>
        <taxon>Bodonidae</taxon>
        <taxon>Bodo</taxon>
    </lineage>
</organism>
<keyword evidence="2" id="KW-1185">Reference proteome</keyword>
<evidence type="ECO:0000313" key="2">
    <source>
        <dbReference type="Proteomes" id="UP000051952"/>
    </source>
</evidence>
<dbReference type="Proteomes" id="UP000051952">
    <property type="component" value="Unassembled WGS sequence"/>
</dbReference>